<feature type="compositionally biased region" description="Pro residues" evidence="1">
    <location>
        <begin position="1"/>
        <end position="13"/>
    </location>
</feature>
<dbReference type="OrthoDB" id="409792at2759"/>
<feature type="compositionally biased region" description="Basic and acidic residues" evidence="1">
    <location>
        <begin position="132"/>
        <end position="148"/>
    </location>
</feature>
<evidence type="ECO:0000256" key="1">
    <source>
        <dbReference type="SAM" id="MobiDB-lite"/>
    </source>
</evidence>
<organism evidence="2 3">
    <name type="scientific">Calocera cornea HHB12733</name>
    <dbReference type="NCBI Taxonomy" id="1353952"/>
    <lineage>
        <taxon>Eukaryota</taxon>
        <taxon>Fungi</taxon>
        <taxon>Dikarya</taxon>
        <taxon>Basidiomycota</taxon>
        <taxon>Agaricomycotina</taxon>
        <taxon>Dacrymycetes</taxon>
        <taxon>Dacrymycetales</taxon>
        <taxon>Dacrymycetaceae</taxon>
        <taxon>Calocera</taxon>
    </lineage>
</organism>
<dbReference type="STRING" id="1353952.A0A165CEA6"/>
<feature type="region of interest" description="Disordered" evidence="1">
    <location>
        <begin position="1"/>
        <end position="208"/>
    </location>
</feature>
<gene>
    <name evidence="2" type="ORF">CALCODRAFT_178069</name>
</gene>
<name>A0A165CEA6_9BASI</name>
<sequence length="291" mass="30824">MPPGGPPAPPPPHEGAGLPLPLARRRTLSERLFPAQEGLAPPTSPREPEPEPTSPQRTRSTVRRLRTSMSQGSEHAVADSPADGFPPAAALEPGHSSDGIGGERASPVRRRVSLSDRLFRRSTSQEDAPLDAEGRPRARRTSLSEKFIEAQSNEGIPVPSPPSPSPAETPPDSQDTVTGNEDGNRQPQPQPQPHRPESPTPSEAIEPPSARVKSYHPLALEVLVLLMPGSVLGVLARLGLSALDTYDGQGVFALAWVQGIGCLVMGCCVGWRDQISALSVSISPCPRPARG</sequence>
<accession>A0A165CEA6</accession>
<dbReference type="EMBL" id="KV424154">
    <property type="protein sequence ID" value="KZT50656.1"/>
    <property type="molecule type" value="Genomic_DNA"/>
</dbReference>
<feature type="compositionally biased region" description="Pro residues" evidence="1">
    <location>
        <begin position="158"/>
        <end position="169"/>
    </location>
</feature>
<dbReference type="Proteomes" id="UP000076842">
    <property type="component" value="Unassembled WGS sequence"/>
</dbReference>
<keyword evidence="3" id="KW-1185">Reference proteome</keyword>
<protein>
    <submittedName>
        <fullName evidence="2">Uncharacterized protein</fullName>
    </submittedName>
</protein>
<reference evidence="2 3" key="1">
    <citation type="journal article" date="2016" name="Mol. Biol. Evol.">
        <title>Comparative Genomics of Early-Diverging Mushroom-Forming Fungi Provides Insights into the Origins of Lignocellulose Decay Capabilities.</title>
        <authorList>
            <person name="Nagy L.G."/>
            <person name="Riley R."/>
            <person name="Tritt A."/>
            <person name="Adam C."/>
            <person name="Daum C."/>
            <person name="Floudas D."/>
            <person name="Sun H."/>
            <person name="Yadav J.S."/>
            <person name="Pangilinan J."/>
            <person name="Larsson K.H."/>
            <person name="Matsuura K."/>
            <person name="Barry K."/>
            <person name="Labutti K."/>
            <person name="Kuo R."/>
            <person name="Ohm R.A."/>
            <person name="Bhattacharya S.S."/>
            <person name="Shirouzu T."/>
            <person name="Yoshinaga Y."/>
            <person name="Martin F.M."/>
            <person name="Grigoriev I.V."/>
            <person name="Hibbett D.S."/>
        </authorList>
    </citation>
    <scope>NUCLEOTIDE SEQUENCE [LARGE SCALE GENOMIC DNA]</scope>
    <source>
        <strain evidence="2 3">HHB12733</strain>
    </source>
</reference>
<evidence type="ECO:0000313" key="2">
    <source>
        <dbReference type="EMBL" id="KZT50656.1"/>
    </source>
</evidence>
<dbReference type="InParanoid" id="A0A165CEA6"/>
<proteinExistence type="predicted"/>
<dbReference type="AlphaFoldDB" id="A0A165CEA6"/>
<evidence type="ECO:0000313" key="3">
    <source>
        <dbReference type="Proteomes" id="UP000076842"/>
    </source>
</evidence>